<accession>A0A172TJE8</accession>
<keyword evidence="5" id="KW-0449">Lipoprotein</keyword>
<keyword evidence="1" id="KW-1003">Cell membrane</keyword>
<dbReference type="AlphaFoldDB" id="A0A172TJE8"/>
<dbReference type="PROSITE" id="PS51257">
    <property type="entry name" value="PROKAR_LIPOPROTEIN"/>
    <property type="match status" value="1"/>
</dbReference>
<evidence type="ECO:0000256" key="4">
    <source>
        <dbReference type="ARBA" id="ARBA00023139"/>
    </source>
</evidence>
<dbReference type="STRING" id="1178515.SY83_13405"/>
<evidence type="ECO:0008006" key="10">
    <source>
        <dbReference type="Google" id="ProtNLM"/>
    </source>
</evidence>
<dbReference type="SUPFAM" id="SSF53850">
    <property type="entry name" value="Periplasmic binding protein-like II"/>
    <property type="match status" value="1"/>
</dbReference>
<keyword evidence="9" id="KW-1185">Reference proteome</keyword>
<dbReference type="InterPro" id="IPR006059">
    <property type="entry name" value="SBP"/>
</dbReference>
<dbReference type="PANTHER" id="PTHR43649">
    <property type="entry name" value="ARABINOSE-BINDING PROTEIN-RELATED"/>
    <property type="match status" value="1"/>
</dbReference>
<evidence type="ECO:0000256" key="6">
    <source>
        <dbReference type="SAM" id="MobiDB-lite"/>
    </source>
</evidence>
<feature type="signal peptide" evidence="7">
    <location>
        <begin position="1"/>
        <end position="24"/>
    </location>
</feature>
<dbReference type="RefSeq" id="WP_068607262.1">
    <property type="nucleotide sequence ID" value="NZ_CP011388.1"/>
</dbReference>
<reference evidence="8 9" key="1">
    <citation type="submission" date="2015-01" db="EMBL/GenBank/DDBJ databases">
        <title>Paenibacillus swuensis/DY6/whole genome sequencing.</title>
        <authorList>
            <person name="Kim M.K."/>
            <person name="Srinivasan S."/>
            <person name="Lee J.-J."/>
        </authorList>
    </citation>
    <scope>NUCLEOTIDE SEQUENCE [LARGE SCALE GENOMIC DNA]</scope>
    <source>
        <strain evidence="8 9">DY6</strain>
    </source>
</reference>
<evidence type="ECO:0000256" key="2">
    <source>
        <dbReference type="ARBA" id="ARBA00022729"/>
    </source>
</evidence>
<evidence type="ECO:0000313" key="8">
    <source>
        <dbReference type="EMBL" id="ANE47092.1"/>
    </source>
</evidence>
<evidence type="ECO:0000313" key="9">
    <source>
        <dbReference type="Proteomes" id="UP000076927"/>
    </source>
</evidence>
<name>A0A172TJE8_9BACL</name>
<keyword evidence="4" id="KW-0564">Palmitate</keyword>
<protein>
    <recommendedName>
        <fullName evidence="10">ABC transporter substrate-binding protein</fullName>
    </recommendedName>
</protein>
<sequence length="542" mass="59919">MNTKFKMRMTATALAMVLAVSGLAGCSSNSNGNGANGNKNTNSGTTPNEAATNKPAEPEGPLKIKAMSVLFGDAPAMPNPALEAVQKAGNVELDIEYVPSDVYNDKLNIAMTNNEYDLILWEKGKADEKFIKYAKQGAFHDVSEMVKGKNKLDEIPAATWNLTAVDGKNFGIPRPRASFGNGESNIIIRKDWLDQYGLPVPKTVDELTNALKVFKEKDPAGGGKTIPLSLYGSWAGNVTYDYVFGNTTPFRFAFGMPAEWRIEGDKAVHESQTPEYKKYLEFVKTMWADKLIDKDAAILKGDQATNKFQSGVVGAIANNVRMIGEPEIEKIQKNDPKAELAFIPVLTGPDGKAGTNLTSGYYGLWVIPSKVDKEKAERIVEFLNWSADGKVNGDLSLGIKGIHYSEVNVKDANAVPPIREVIQTDEQKEATKKDRPDHFIIQNPFSPYINNGRSLEVVKQQRAYFDEMNKKEWLIPNPFDGMSSETLAKNPDNRKKLDQAALRFVLGEVQWDGVQKEIDAWVKAYGETIGKEYLDQYNAAQK</sequence>
<dbReference type="OrthoDB" id="2513152at2"/>
<dbReference type="InterPro" id="IPR050490">
    <property type="entry name" value="Bact_solute-bd_prot1"/>
</dbReference>
<dbReference type="EMBL" id="CP011388">
    <property type="protein sequence ID" value="ANE47092.1"/>
    <property type="molecule type" value="Genomic_DNA"/>
</dbReference>
<feature type="chain" id="PRO_5038901843" description="ABC transporter substrate-binding protein" evidence="7">
    <location>
        <begin position="25"/>
        <end position="542"/>
    </location>
</feature>
<feature type="compositionally biased region" description="Low complexity" evidence="6">
    <location>
        <begin position="30"/>
        <end position="48"/>
    </location>
</feature>
<evidence type="ECO:0000256" key="7">
    <source>
        <dbReference type="SAM" id="SignalP"/>
    </source>
</evidence>
<evidence type="ECO:0000256" key="3">
    <source>
        <dbReference type="ARBA" id="ARBA00023136"/>
    </source>
</evidence>
<dbReference type="PANTHER" id="PTHR43649:SF33">
    <property type="entry name" value="POLYGALACTURONAN_RHAMNOGALACTURONAN-BINDING PROTEIN YTCQ"/>
    <property type="match status" value="1"/>
</dbReference>
<dbReference type="KEGG" id="pswu:SY83_13405"/>
<feature type="region of interest" description="Disordered" evidence="6">
    <location>
        <begin position="30"/>
        <end position="59"/>
    </location>
</feature>
<dbReference type="Proteomes" id="UP000076927">
    <property type="component" value="Chromosome"/>
</dbReference>
<evidence type="ECO:0000256" key="1">
    <source>
        <dbReference type="ARBA" id="ARBA00022475"/>
    </source>
</evidence>
<keyword evidence="2 7" id="KW-0732">Signal</keyword>
<dbReference type="Pfam" id="PF01547">
    <property type="entry name" value="SBP_bac_1"/>
    <property type="match status" value="1"/>
</dbReference>
<keyword evidence="3" id="KW-0472">Membrane</keyword>
<dbReference type="Gene3D" id="3.40.190.10">
    <property type="entry name" value="Periplasmic binding protein-like II"/>
    <property type="match status" value="2"/>
</dbReference>
<dbReference type="PATRIC" id="fig|1178515.4.peg.2688"/>
<evidence type="ECO:0000256" key="5">
    <source>
        <dbReference type="ARBA" id="ARBA00023288"/>
    </source>
</evidence>
<gene>
    <name evidence="8" type="ORF">SY83_13405</name>
</gene>
<organism evidence="8 9">
    <name type="scientific">Paenibacillus swuensis</name>
    <dbReference type="NCBI Taxonomy" id="1178515"/>
    <lineage>
        <taxon>Bacteria</taxon>
        <taxon>Bacillati</taxon>
        <taxon>Bacillota</taxon>
        <taxon>Bacilli</taxon>
        <taxon>Bacillales</taxon>
        <taxon>Paenibacillaceae</taxon>
        <taxon>Paenibacillus</taxon>
    </lineage>
</organism>
<proteinExistence type="predicted"/>